<protein>
    <submittedName>
        <fullName evidence="2">Uncharacterized protein</fullName>
    </submittedName>
</protein>
<organism evidence="2">
    <name type="scientific">Spongospora subterranea</name>
    <dbReference type="NCBI Taxonomy" id="70186"/>
    <lineage>
        <taxon>Eukaryota</taxon>
        <taxon>Sar</taxon>
        <taxon>Rhizaria</taxon>
        <taxon>Endomyxa</taxon>
        <taxon>Phytomyxea</taxon>
        <taxon>Plasmodiophorida</taxon>
        <taxon>Plasmodiophoridae</taxon>
        <taxon>Spongospora</taxon>
    </lineage>
</organism>
<feature type="compositionally biased region" description="Polar residues" evidence="1">
    <location>
        <begin position="27"/>
        <end position="40"/>
    </location>
</feature>
<dbReference type="EMBL" id="HACM01009772">
    <property type="protein sequence ID" value="CRZ10214.1"/>
    <property type="molecule type" value="Transcribed_RNA"/>
</dbReference>
<evidence type="ECO:0000256" key="1">
    <source>
        <dbReference type="SAM" id="MobiDB-lite"/>
    </source>
</evidence>
<dbReference type="AlphaFoldDB" id="A0A0H5RN97"/>
<evidence type="ECO:0000313" key="2">
    <source>
        <dbReference type="EMBL" id="CRZ10214.1"/>
    </source>
</evidence>
<feature type="region of interest" description="Disordered" evidence="1">
    <location>
        <begin position="27"/>
        <end position="64"/>
    </location>
</feature>
<sequence>MNRVRNRLDRTGVQICDDLYQKRGRQRTASLIGSSHSRSMTPLLRRNSNAPPPLIPKQRPPLNRRNSLSEHVKRCLDFSGENQVLHTRNEFGKSPTRLHDQPHRRFSFGRVCKDLSESIDSTAADEEINAMSFGFSGRFRRVMLFPVQEMSKDNDRKMEKELSSCSN</sequence>
<reference evidence="2" key="1">
    <citation type="submission" date="2015-04" db="EMBL/GenBank/DDBJ databases">
        <title>The genome sequence of the plant pathogenic Rhizarian Plasmodiophora brassicae reveals insights in its biotrophic life cycle and the origin of chitin synthesis.</title>
        <authorList>
            <person name="Schwelm A."/>
            <person name="Fogelqvist J."/>
            <person name="Knaust A."/>
            <person name="Julke S."/>
            <person name="Lilja T."/>
            <person name="Dhandapani V."/>
            <person name="Bonilla-Rosso G."/>
            <person name="Karlsson M."/>
            <person name="Shevchenko A."/>
            <person name="Choi S.R."/>
            <person name="Kim H.G."/>
            <person name="Park J.Y."/>
            <person name="Lim Y.P."/>
            <person name="Ludwig-Muller J."/>
            <person name="Dixelius C."/>
        </authorList>
    </citation>
    <scope>NUCLEOTIDE SEQUENCE</scope>
    <source>
        <tissue evidence="2">Potato root galls</tissue>
    </source>
</reference>
<name>A0A0H5RN97_9EUKA</name>
<accession>A0A0H5RN97</accession>
<feature type="compositionally biased region" description="Pro residues" evidence="1">
    <location>
        <begin position="50"/>
        <end position="59"/>
    </location>
</feature>
<proteinExistence type="predicted"/>